<dbReference type="RefSeq" id="WP_126606394.1">
    <property type="nucleotide sequence ID" value="NZ_AP025145.1"/>
</dbReference>
<dbReference type="NCBIfam" id="TIGR01643">
    <property type="entry name" value="YD_repeat_2x"/>
    <property type="match status" value="6"/>
</dbReference>
<feature type="domain" description="Teneurin-like YD-shell" evidence="4">
    <location>
        <begin position="453"/>
        <end position="601"/>
    </location>
</feature>
<evidence type="ECO:0000259" key="4">
    <source>
        <dbReference type="Pfam" id="PF25023"/>
    </source>
</evidence>
<dbReference type="InterPro" id="IPR050708">
    <property type="entry name" value="T6SS_VgrG/RHS"/>
</dbReference>
<comment type="caution">
    <text evidence="5">The sequence shown here is derived from an EMBL/GenBank/DDBJ whole genome shotgun (WGS) entry which is preliminary data.</text>
</comment>
<evidence type="ECO:0000256" key="1">
    <source>
        <dbReference type="ARBA" id="ARBA00022737"/>
    </source>
</evidence>
<accession>A0AAV5NVP2</accession>
<keyword evidence="1" id="KW-0677">Repeat</keyword>
<proteinExistence type="predicted"/>
<evidence type="ECO:0000313" key="6">
    <source>
        <dbReference type="Proteomes" id="UP001156690"/>
    </source>
</evidence>
<dbReference type="InterPro" id="IPR056823">
    <property type="entry name" value="TEN-like_YD-shell"/>
</dbReference>
<protein>
    <recommendedName>
        <fullName evidence="7">RHS repeat protein</fullName>
    </recommendedName>
</protein>
<feature type="domain" description="Teneurin-like YD-shell" evidence="4">
    <location>
        <begin position="843"/>
        <end position="1090"/>
    </location>
</feature>
<dbReference type="PANTHER" id="PTHR32305:SF15">
    <property type="entry name" value="PROTEIN RHSA-RELATED"/>
    <property type="match status" value="1"/>
</dbReference>
<dbReference type="SUPFAM" id="SSF69304">
    <property type="entry name" value="Tricorn protease N-terminal domain"/>
    <property type="match status" value="1"/>
</dbReference>
<gene>
    <name evidence="5" type="ORF">GCM10007932_36980</name>
</gene>
<dbReference type="InterPro" id="IPR022385">
    <property type="entry name" value="Rhs_assc_core"/>
</dbReference>
<dbReference type="Pfam" id="PF25023">
    <property type="entry name" value="TEN_YD-shell"/>
    <property type="match status" value="2"/>
</dbReference>
<dbReference type="InterPro" id="IPR031325">
    <property type="entry name" value="RHS_repeat"/>
</dbReference>
<organism evidence="5 6">
    <name type="scientific">Vibrio penaeicida</name>
    <dbReference type="NCBI Taxonomy" id="104609"/>
    <lineage>
        <taxon>Bacteria</taxon>
        <taxon>Pseudomonadati</taxon>
        <taxon>Pseudomonadota</taxon>
        <taxon>Gammaproteobacteria</taxon>
        <taxon>Vibrionales</taxon>
        <taxon>Vibrionaceae</taxon>
        <taxon>Vibrio</taxon>
    </lineage>
</organism>
<evidence type="ECO:0008006" key="7">
    <source>
        <dbReference type="Google" id="ProtNLM"/>
    </source>
</evidence>
<feature type="compositionally biased region" description="Polar residues" evidence="2">
    <location>
        <begin position="84"/>
        <end position="100"/>
    </location>
</feature>
<dbReference type="NCBIfam" id="TIGR03696">
    <property type="entry name" value="Rhs_assc_core"/>
    <property type="match status" value="1"/>
</dbReference>
<keyword evidence="6" id="KW-1185">Reference proteome</keyword>
<name>A0AAV5NVP2_9VIBR</name>
<feature type="compositionally biased region" description="Polar residues" evidence="2">
    <location>
        <begin position="37"/>
        <end position="62"/>
    </location>
</feature>
<evidence type="ECO:0000259" key="3">
    <source>
        <dbReference type="Pfam" id="PF20148"/>
    </source>
</evidence>
<dbReference type="EMBL" id="BSNX01000055">
    <property type="protein sequence ID" value="GLQ74337.1"/>
    <property type="molecule type" value="Genomic_DNA"/>
</dbReference>
<reference evidence="6" key="1">
    <citation type="journal article" date="2019" name="Int. J. Syst. Evol. Microbiol.">
        <title>The Global Catalogue of Microorganisms (GCM) 10K type strain sequencing project: providing services to taxonomists for standard genome sequencing and annotation.</title>
        <authorList>
            <consortium name="The Broad Institute Genomics Platform"/>
            <consortium name="The Broad Institute Genome Sequencing Center for Infectious Disease"/>
            <person name="Wu L."/>
            <person name="Ma J."/>
        </authorList>
    </citation>
    <scope>NUCLEOTIDE SEQUENCE [LARGE SCALE GENOMIC DNA]</scope>
    <source>
        <strain evidence="6">NBRC 15640</strain>
    </source>
</reference>
<dbReference type="Proteomes" id="UP001156690">
    <property type="component" value="Unassembled WGS sequence"/>
</dbReference>
<dbReference type="Pfam" id="PF05593">
    <property type="entry name" value="RHS_repeat"/>
    <property type="match status" value="1"/>
</dbReference>
<feature type="region of interest" description="Disordered" evidence="2">
    <location>
        <begin position="35"/>
        <end position="105"/>
    </location>
</feature>
<dbReference type="Pfam" id="PF20148">
    <property type="entry name" value="DUF6531"/>
    <property type="match status" value="1"/>
</dbReference>
<sequence length="1286" mass="145616">MARKPRSAPIVKKIKEVVDLVKVDAKDNAENLRKVTQHGNSKFNGQAKVNQTVDGKTVQNATSEKRQAKQSTHLATNEKRMVENNASKNGNGDATQSNQKTDTEGCPVSMVTGEELLELQDVTLPGALPFTFTRTYKTSSCDINTGLGFGWSHPLSQSLAFEGGKLFWLDAENKRTELPEPTKKLPEIYNDLAGAAVFLGQEDGEYILAQAGSPFYHFERRGNSARLSKLSDQYGNRLTIRYDGHQRPEAVVNEHGIALWFVYQNDLITQIDFRTLTKGSTTGEWITERTCATYQYNAHDQLIAQRNTGNEGEDYAYDAQHVITLRKMAGGVEFGWEWDGTGKSVRCLRHWSNTGYNTEFDWDDDANAVVVTYSDGSTAAYQHDENAQLVQTTDPDGAVTQNQYSDNGDLVLTVDPMGNETQHVYNEQNQKVLTIAPDGTTTEFQYWRGNLRKVIQSDRSWRYKYNEFGDITEKRDPLGQDTFYRYNQYGQLDQIRYPDGSQHKLAWNRLGMLIGETYPDGSEATYRYDIFGRIVLEKSVTGAMTRYEWDSADRLARIVLPGGKSKSFEYNGYGKPTKVVDENGQVTRFDYHQHTDLVSRVTQPDGSSLQYDYNNAKNFVSTITNERGESYFIDYYPNGLVQRETTFDGRFFEYEYDLNGKLLKKTETGTQGTQLDTLFERDVMGRLTKKVLPDGNEVTYDYDEYGQLTQVEDGDTPLAWQYDALGRLTQEHQGWASHYYQYDELGNLTHCQLPDANTLRYERSAGGVLSRIMLNDEQLTRHHFDNGLETSRQQGSLTSRFQHDEEGRLIAHTHHQRGQLTQSKQYQYSAEGNLAEMADSRYGKVHYDYDPLSRLSATKGVVEETFAHDPAGNLLQQTLGGRFEEVESGVQGNQLQFHGDSHYEYDEFGRLIAEKRGKGQTLVTTYEYDCQHRLTKSTLPDGTIANYQYDAFGRRIEKTVTDKLGKQTNTEFVWQGDNLIAETSDSHYQTYVYEPGSFKPLALISGEGEHTEVYHYQLDQIGTPTDLTDSSGKSVWSVQYRAYGNVLYQHVEEIANPLRFQGQYYDGETGLHYNRHRYYSPSTGRFTTADPIGLAGGLNNYQYVPNPTGWVDPLGLAVEKAVGACCGATQKPDFYVGPDGPSSTLPSTAYRYDRYLNDNGTPNKWGQSMLSTNKGQVTYFGFEKFDNGTQAADAFQIKTLKHVNPEDPLDRSWSDARLRGEFDTLQLYDNTGTPKARVPRMFGDTEGKPLEPITEAYPEFGLGGAVQLHADRKIIRFNKVDILPEE</sequence>
<feature type="domain" description="DUF6531" evidence="3">
    <location>
        <begin position="105"/>
        <end position="176"/>
    </location>
</feature>
<dbReference type="InterPro" id="IPR045351">
    <property type="entry name" value="DUF6531"/>
</dbReference>
<evidence type="ECO:0000256" key="2">
    <source>
        <dbReference type="SAM" id="MobiDB-lite"/>
    </source>
</evidence>
<dbReference type="PANTHER" id="PTHR32305">
    <property type="match status" value="1"/>
</dbReference>
<dbReference type="Gene3D" id="2.180.10.10">
    <property type="entry name" value="RHS repeat-associated core"/>
    <property type="match status" value="2"/>
</dbReference>
<dbReference type="InterPro" id="IPR006530">
    <property type="entry name" value="YD"/>
</dbReference>
<evidence type="ECO:0000313" key="5">
    <source>
        <dbReference type="EMBL" id="GLQ74337.1"/>
    </source>
</evidence>